<dbReference type="InterPro" id="IPR007197">
    <property type="entry name" value="rSAM"/>
</dbReference>
<comment type="function">
    <text evidence="12">Catalyzes the cyclization of GTP to (8S)-3',8-cyclo-7,8-dihydroguanosine 5'-triphosphate.</text>
</comment>
<dbReference type="GO" id="GO:1904047">
    <property type="term" value="F:S-adenosyl-L-methionine binding"/>
    <property type="evidence" value="ECO:0007669"/>
    <property type="project" value="UniProtKB-UniRule"/>
</dbReference>
<feature type="binding site" evidence="12">
    <location>
        <position position="66"/>
    </location>
    <ligand>
        <name>GTP</name>
        <dbReference type="ChEBI" id="CHEBI:37565"/>
    </ligand>
</feature>
<evidence type="ECO:0000256" key="2">
    <source>
        <dbReference type="ARBA" id="ARBA00022485"/>
    </source>
</evidence>
<evidence type="ECO:0000256" key="11">
    <source>
        <dbReference type="ARBA" id="ARBA00048697"/>
    </source>
</evidence>
<organism evidence="14 15">
    <name type="scientific">Allosphingosinicella deserti</name>
    <dbReference type="NCBI Taxonomy" id="2116704"/>
    <lineage>
        <taxon>Bacteria</taxon>
        <taxon>Pseudomonadati</taxon>
        <taxon>Pseudomonadota</taxon>
        <taxon>Alphaproteobacteria</taxon>
        <taxon>Sphingomonadales</taxon>
        <taxon>Sphingomonadaceae</taxon>
        <taxon>Allosphingosinicella</taxon>
    </lineage>
</organism>
<dbReference type="GO" id="GO:0006777">
    <property type="term" value="P:Mo-molybdopterin cofactor biosynthetic process"/>
    <property type="evidence" value="ECO:0007669"/>
    <property type="project" value="UniProtKB-UniRule"/>
</dbReference>
<dbReference type="Pfam" id="PF06463">
    <property type="entry name" value="Mob_synth_C"/>
    <property type="match status" value="1"/>
</dbReference>
<feature type="domain" description="Radical SAM core" evidence="13">
    <location>
        <begin position="8"/>
        <end position="233"/>
    </location>
</feature>
<evidence type="ECO:0000256" key="1">
    <source>
        <dbReference type="ARBA" id="ARBA00012167"/>
    </source>
</evidence>
<evidence type="ECO:0000313" key="15">
    <source>
        <dbReference type="Proteomes" id="UP000241167"/>
    </source>
</evidence>
<keyword evidence="3 12" id="KW-0949">S-adenosyl-L-methionine</keyword>
<dbReference type="SFLD" id="SFLDG01383">
    <property type="entry name" value="cyclic_pyranopterin_phosphate"/>
    <property type="match status" value="1"/>
</dbReference>
<evidence type="ECO:0000256" key="4">
    <source>
        <dbReference type="ARBA" id="ARBA00022723"/>
    </source>
</evidence>
<feature type="binding site" evidence="12">
    <location>
        <position position="273"/>
    </location>
    <ligand>
        <name>[4Fe-4S] cluster</name>
        <dbReference type="ChEBI" id="CHEBI:49883"/>
        <label>2</label>
        <note>4Fe-4S-substrate</note>
    </ligand>
</feature>
<dbReference type="InterPro" id="IPR013785">
    <property type="entry name" value="Aldolase_TIM"/>
</dbReference>
<keyword evidence="4 12" id="KW-0479">Metal-binding</keyword>
<evidence type="ECO:0000256" key="10">
    <source>
        <dbReference type="ARBA" id="ARBA00023239"/>
    </source>
</evidence>
<dbReference type="PANTHER" id="PTHR22960">
    <property type="entry name" value="MOLYBDOPTERIN COFACTOR SYNTHESIS PROTEIN A"/>
    <property type="match status" value="1"/>
</dbReference>
<evidence type="ECO:0000259" key="13">
    <source>
        <dbReference type="PROSITE" id="PS51918"/>
    </source>
</evidence>
<evidence type="ECO:0000256" key="12">
    <source>
        <dbReference type="HAMAP-Rule" id="MF_01225"/>
    </source>
</evidence>
<evidence type="ECO:0000256" key="3">
    <source>
        <dbReference type="ARBA" id="ARBA00022691"/>
    </source>
</evidence>
<sequence>MTRPLIDSFGRRIEYVRLSVTDRCDLRCRYCMSEQMQFLPSNALMTFAEIEQLADALIDRGVRRIRLTGGEPLVRRGIIDLVRTLGARIGSGLEELTMTTNGTQLPQLAPALFEAGIRRINVSLDSLDPERFRFITRRGDLSRVLAGIAAAKAAGMAIKINMVALAGLNEDEIGAMLRWCSDEGFDLSLIETMPLGAIEEDRTDRYLPLDAVKRRLEECWTLLPSTHRTGGPARYYQVEGTRTRLGLITPLTGNFCAGCNRIRVTATGTVYGCLGREQKVELRDALRSGGRMALDALLDELIAGKPLGHDFKIGRADPAVARHMSVTGG</sequence>
<comment type="pathway">
    <text evidence="12">Cofactor biosynthesis; molybdopterin biosynthesis.</text>
</comment>
<dbReference type="SFLD" id="SFLDG01067">
    <property type="entry name" value="SPASM/twitch_domain_containing"/>
    <property type="match status" value="1"/>
</dbReference>
<dbReference type="GO" id="GO:0061799">
    <property type="term" value="F:cyclic pyranopterin monophosphate synthase activity"/>
    <property type="evidence" value="ECO:0007669"/>
    <property type="project" value="TreeGrafter"/>
</dbReference>
<comment type="caution">
    <text evidence="14">The sequence shown here is derived from an EMBL/GenBank/DDBJ whole genome shotgun (WGS) entry which is preliminary data.</text>
</comment>
<dbReference type="CDD" id="cd01335">
    <property type="entry name" value="Radical_SAM"/>
    <property type="match status" value="1"/>
</dbReference>
<dbReference type="SUPFAM" id="SSF102114">
    <property type="entry name" value="Radical SAM enzymes"/>
    <property type="match status" value="1"/>
</dbReference>
<dbReference type="SFLD" id="SFLDG01386">
    <property type="entry name" value="main_SPASM_domain-containing"/>
    <property type="match status" value="1"/>
</dbReference>
<feature type="binding site" evidence="12">
    <location>
        <position position="28"/>
    </location>
    <ligand>
        <name>[4Fe-4S] cluster</name>
        <dbReference type="ChEBI" id="CHEBI:49883"/>
        <label>1</label>
        <note>4Fe-4S-S-AdoMet</note>
    </ligand>
</feature>
<feature type="binding site" evidence="12">
    <location>
        <position position="99"/>
    </location>
    <ligand>
        <name>GTP</name>
        <dbReference type="ChEBI" id="CHEBI:37565"/>
    </ligand>
</feature>
<keyword evidence="10 12" id="KW-0456">Lyase</keyword>
<dbReference type="NCBIfam" id="TIGR02666">
    <property type="entry name" value="moaA"/>
    <property type="match status" value="1"/>
</dbReference>
<feature type="binding site" evidence="12">
    <location>
        <position position="259"/>
    </location>
    <ligand>
        <name>[4Fe-4S] cluster</name>
        <dbReference type="ChEBI" id="CHEBI:49883"/>
        <label>2</label>
        <note>4Fe-4S-substrate</note>
    </ligand>
</feature>
<dbReference type="RefSeq" id="WP_106515353.1">
    <property type="nucleotide sequence ID" value="NZ_PXYI01000009.1"/>
</dbReference>
<evidence type="ECO:0000256" key="7">
    <source>
        <dbReference type="ARBA" id="ARBA00023014"/>
    </source>
</evidence>
<keyword evidence="5 12" id="KW-0547">Nucleotide-binding</keyword>
<comment type="cofactor">
    <cofactor evidence="12">
        <name>[4Fe-4S] cluster</name>
        <dbReference type="ChEBI" id="CHEBI:49883"/>
    </cofactor>
    <text evidence="12">Binds 2 [4Fe-4S] clusters. Binds 1 [4Fe-4S] cluster coordinated with 3 cysteines and an exchangeable S-adenosyl-L-methionine and 1 [4Fe-4S] cluster coordinated with 3 cysteines and the GTP-derived substrate.</text>
</comment>
<keyword evidence="9 12" id="KW-0501">Molybdenum cofactor biosynthesis</keyword>
<dbReference type="InterPro" id="IPR050105">
    <property type="entry name" value="MoCo_biosynth_MoaA/MoaC"/>
</dbReference>
<proteinExistence type="inferred from homology"/>
<dbReference type="Pfam" id="PF04055">
    <property type="entry name" value="Radical_SAM"/>
    <property type="match status" value="1"/>
</dbReference>
<comment type="similarity">
    <text evidence="12">Belongs to the radical SAM superfamily. MoaA family.</text>
</comment>
<dbReference type="InterPro" id="IPR000385">
    <property type="entry name" value="MoaA_NifB_PqqE_Fe-S-bd_CS"/>
</dbReference>
<protein>
    <recommendedName>
        <fullName evidence="1 12">GTP 3',8-cyclase</fullName>
        <ecNumber evidence="1 12">4.1.99.22</ecNumber>
    </recommendedName>
    <alternativeName>
        <fullName evidence="12">Molybdenum cofactor biosynthesis protein A</fullName>
    </alternativeName>
</protein>
<dbReference type="InterPro" id="IPR013483">
    <property type="entry name" value="MoaA"/>
</dbReference>
<keyword evidence="7 12" id="KW-0411">Iron-sulfur</keyword>
<dbReference type="HAMAP" id="MF_01225_B">
    <property type="entry name" value="MoaA_B"/>
    <property type="match status" value="1"/>
</dbReference>
<gene>
    <name evidence="12 14" type="primary">moaA</name>
    <name evidence="14" type="ORF">C7I55_22870</name>
</gene>
<keyword evidence="8 12" id="KW-0342">GTP-binding</keyword>
<dbReference type="AlphaFoldDB" id="A0A2P7QHB6"/>
<feature type="binding site" evidence="12">
    <location>
        <position position="193"/>
    </location>
    <ligand>
        <name>S-adenosyl-L-methionine</name>
        <dbReference type="ChEBI" id="CHEBI:59789"/>
    </ligand>
</feature>
<evidence type="ECO:0000256" key="9">
    <source>
        <dbReference type="ARBA" id="ARBA00023150"/>
    </source>
</evidence>
<dbReference type="InterPro" id="IPR040064">
    <property type="entry name" value="MoaA-like"/>
</dbReference>
<dbReference type="GO" id="GO:0005525">
    <property type="term" value="F:GTP binding"/>
    <property type="evidence" value="ECO:0007669"/>
    <property type="project" value="UniProtKB-UniRule"/>
</dbReference>
<feature type="binding site" evidence="12">
    <location>
        <begin position="261"/>
        <end position="263"/>
    </location>
    <ligand>
        <name>GTP</name>
        <dbReference type="ChEBI" id="CHEBI:37565"/>
    </ligand>
</feature>
<dbReference type="GO" id="GO:0046872">
    <property type="term" value="F:metal ion binding"/>
    <property type="evidence" value="ECO:0007669"/>
    <property type="project" value="UniProtKB-KW"/>
</dbReference>
<keyword evidence="2 12" id="KW-0004">4Fe-4S</keyword>
<dbReference type="SFLD" id="SFLDS00029">
    <property type="entry name" value="Radical_SAM"/>
    <property type="match status" value="1"/>
</dbReference>
<keyword evidence="6 12" id="KW-0408">Iron</keyword>
<feature type="binding site" evidence="12">
    <location>
        <position position="70"/>
    </location>
    <ligand>
        <name>S-adenosyl-L-methionine</name>
        <dbReference type="ChEBI" id="CHEBI:59789"/>
    </ligand>
</feature>
<dbReference type="GO" id="GO:0051539">
    <property type="term" value="F:4 iron, 4 sulfur cluster binding"/>
    <property type="evidence" value="ECO:0007669"/>
    <property type="project" value="UniProtKB-UniRule"/>
</dbReference>
<evidence type="ECO:0000256" key="6">
    <source>
        <dbReference type="ARBA" id="ARBA00023004"/>
    </source>
</evidence>
<name>A0A2P7QHB6_9SPHN</name>
<feature type="binding site" evidence="12">
    <location>
        <position position="30"/>
    </location>
    <ligand>
        <name>S-adenosyl-L-methionine</name>
        <dbReference type="ChEBI" id="CHEBI:59789"/>
    </ligand>
</feature>
<dbReference type="InterPro" id="IPR006638">
    <property type="entry name" value="Elp3/MiaA/NifB-like_rSAM"/>
</dbReference>
<dbReference type="PROSITE" id="PS51918">
    <property type="entry name" value="RADICAL_SAM"/>
    <property type="match status" value="1"/>
</dbReference>
<reference evidence="14 15" key="1">
    <citation type="submission" date="2018-03" db="EMBL/GenBank/DDBJ databases">
        <title>The draft genome of Sphingosinicella sp. GL-C-18.</title>
        <authorList>
            <person name="Liu L."/>
            <person name="Li L."/>
            <person name="Liang L."/>
            <person name="Zhang X."/>
            <person name="Wang T."/>
        </authorList>
    </citation>
    <scope>NUCLEOTIDE SEQUENCE [LARGE SCALE GENOMIC DNA]</scope>
    <source>
        <strain evidence="14 15">GL-C-18</strain>
    </source>
</reference>
<feature type="binding site" evidence="12">
    <location>
        <position position="17"/>
    </location>
    <ligand>
        <name>GTP</name>
        <dbReference type="ChEBI" id="CHEBI:37565"/>
    </ligand>
</feature>
<dbReference type="Gene3D" id="3.20.20.70">
    <property type="entry name" value="Aldolase class I"/>
    <property type="match status" value="1"/>
</dbReference>
<feature type="binding site" evidence="12">
    <location>
        <position position="31"/>
    </location>
    <ligand>
        <name>[4Fe-4S] cluster</name>
        <dbReference type="ChEBI" id="CHEBI:49883"/>
        <label>1</label>
        <note>4Fe-4S-S-AdoMet</note>
    </ligand>
</feature>
<dbReference type="EC" id="4.1.99.22" evidence="1 12"/>
<dbReference type="SMART" id="SM00729">
    <property type="entry name" value="Elp3"/>
    <property type="match status" value="1"/>
</dbReference>
<dbReference type="OrthoDB" id="9763993at2"/>
<keyword evidence="15" id="KW-1185">Reference proteome</keyword>
<comment type="catalytic activity">
    <reaction evidence="11 12">
        <text>GTP + AH2 + S-adenosyl-L-methionine = (8S)-3',8-cyclo-7,8-dihydroguanosine 5'-triphosphate + 5'-deoxyadenosine + L-methionine + A + H(+)</text>
        <dbReference type="Rhea" id="RHEA:49576"/>
        <dbReference type="ChEBI" id="CHEBI:13193"/>
        <dbReference type="ChEBI" id="CHEBI:15378"/>
        <dbReference type="ChEBI" id="CHEBI:17319"/>
        <dbReference type="ChEBI" id="CHEBI:17499"/>
        <dbReference type="ChEBI" id="CHEBI:37565"/>
        <dbReference type="ChEBI" id="CHEBI:57844"/>
        <dbReference type="ChEBI" id="CHEBI:59789"/>
        <dbReference type="ChEBI" id="CHEBI:131766"/>
        <dbReference type="EC" id="4.1.99.22"/>
    </reaction>
</comment>
<feature type="binding site" evidence="12">
    <location>
        <position position="123"/>
    </location>
    <ligand>
        <name>S-adenosyl-L-methionine</name>
        <dbReference type="ChEBI" id="CHEBI:59789"/>
    </ligand>
</feature>
<accession>A0A2P7QHB6</accession>
<dbReference type="GO" id="GO:0061798">
    <property type="term" value="F:GTP 3',8'-cyclase activity"/>
    <property type="evidence" value="ECO:0007669"/>
    <property type="project" value="UniProtKB-UniRule"/>
</dbReference>
<comment type="subunit">
    <text evidence="12">Monomer and homodimer.</text>
</comment>
<dbReference type="PANTHER" id="PTHR22960:SF0">
    <property type="entry name" value="MOLYBDENUM COFACTOR BIOSYNTHESIS PROTEIN 1"/>
    <property type="match status" value="1"/>
</dbReference>
<dbReference type="CDD" id="cd21117">
    <property type="entry name" value="Twitch_MoaA"/>
    <property type="match status" value="1"/>
</dbReference>
<dbReference type="InterPro" id="IPR058240">
    <property type="entry name" value="rSAM_sf"/>
</dbReference>
<feature type="binding site" evidence="12">
    <location>
        <position position="24"/>
    </location>
    <ligand>
        <name>[4Fe-4S] cluster</name>
        <dbReference type="ChEBI" id="CHEBI:49883"/>
        <label>1</label>
        <note>4Fe-4S-S-AdoMet</note>
    </ligand>
</feature>
<evidence type="ECO:0000313" key="14">
    <source>
        <dbReference type="EMBL" id="PSJ37362.1"/>
    </source>
</evidence>
<evidence type="ECO:0000256" key="8">
    <source>
        <dbReference type="ARBA" id="ARBA00023134"/>
    </source>
</evidence>
<dbReference type="EMBL" id="PXYI01000009">
    <property type="protein sequence ID" value="PSJ37362.1"/>
    <property type="molecule type" value="Genomic_DNA"/>
</dbReference>
<evidence type="ECO:0000256" key="5">
    <source>
        <dbReference type="ARBA" id="ARBA00022741"/>
    </source>
</evidence>
<feature type="binding site" evidence="12">
    <location>
        <position position="256"/>
    </location>
    <ligand>
        <name>[4Fe-4S] cluster</name>
        <dbReference type="ChEBI" id="CHEBI:49883"/>
        <label>2</label>
        <note>4Fe-4S-substrate</note>
    </ligand>
</feature>
<feature type="binding site" evidence="12">
    <location>
        <position position="159"/>
    </location>
    <ligand>
        <name>GTP</name>
        <dbReference type="ChEBI" id="CHEBI:37565"/>
    </ligand>
</feature>
<dbReference type="UniPathway" id="UPA00344"/>
<dbReference type="PROSITE" id="PS01305">
    <property type="entry name" value="MOAA_NIFB_PQQE"/>
    <property type="match status" value="1"/>
</dbReference>
<dbReference type="InterPro" id="IPR010505">
    <property type="entry name" value="MoaA_twitch"/>
</dbReference>
<dbReference type="Proteomes" id="UP000241167">
    <property type="component" value="Unassembled WGS sequence"/>
</dbReference>